<name>A0A4V6YUD3_9BACT</name>
<dbReference type="GO" id="GO:0005886">
    <property type="term" value="C:plasma membrane"/>
    <property type="evidence" value="ECO:0007669"/>
    <property type="project" value="TreeGrafter"/>
</dbReference>
<feature type="transmembrane region" description="Helical" evidence="2">
    <location>
        <begin position="421"/>
        <end position="440"/>
    </location>
</feature>
<feature type="transmembrane region" description="Helical" evidence="2">
    <location>
        <begin position="21"/>
        <end position="41"/>
    </location>
</feature>
<dbReference type="AlphaFoldDB" id="A0A4V6YUD3"/>
<evidence type="ECO:0000256" key="1">
    <source>
        <dbReference type="SAM" id="Coils"/>
    </source>
</evidence>
<proteinExistence type="predicted"/>
<evidence type="ECO:0000256" key="2">
    <source>
        <dbReference type="SAM" id="Phobius"/>
    </source>
</evidence>
<evidence type="ECO:0000259" key="3">
    <source>
        <dbReference type="Pfam" id="PF12001"/>
    </source>
</evidence>
<keyword evidence="5" id="KW-0808">Transferase</keyword>
<dbReference type="Pfam" id="PF12001">
    <property type="entry name" value="DUF3496"/>
    <property type="match status" value="1"/>
</dbReference>
<sequence length="506" mass="58060">MKGIRRDKNDMEFYIGMVAKWYWIVLITLALSLSFGIYRVLTLQNFYEAKTVILVQPRNLSPEVVRTIVSEETNIRITTLAQRIQSRTNLEKIIREFNLFSGDAHREMFMEDKVAILRKRISVELTRGRNRTADSFTVSYRGTDPVRVTQITDALAANIIEENLKLRESLVLGTNSFLEAELKTMRVKLVDTEAKLKEYRERYMGGLPEQLESNLSILDSLNERLTEVRTEVRMSKDRLDIFLQRANQPVDPTLDAVPVRSLTKEQELARLREELNFRLKRYTEYHPDVLQVKSAIRQLEAEPDEAAVAQKPQTRPLTAFEQQRAALLAEVRANEKERDDLMAQIRLYKKRVEDTPKREQELISLQRDYDNIRSAYHSLLNRQIESQIAVNMEKQQKGGQFRIIDPARVPEKPMVPDMNKLVLFILVGGLGLGCGIVALLEVTMQTFRGAGSVEMYTSLPVIANIPTIQEGFKIKRFFVKRFIPAVGGLTTVCLLGTLLGLIFIKG</sequence>
<keyword evidence="1" id="KW-0175">Coiled coil</keyword>
<evidence type="ECO:0000313" key="5">
    <source>
        <dbReference type="EMBL" id="VFQ44428.1"/>
    </source>
</evidence>
<keyword evidence="2" id="KW-0472">Membrane</keyword>
<evidence type="ECO:0000259" key="4">
    <source>
        <dbReference type="Pfam" id="PF13807"/>
    </source>
</evidence>
<dbReference type="InterPro" id="IPR050445">
    <property type="entry name" value="Bact_polysacc_biosynth/exp"/>
</dbReference>
<feature type="domain" description="Tyrosine-protein kinase G-rich" evidence="4">
    <location>
        <begin position="358"/>
        <end position="439"/>
    </location>
</feature>
<reference evidence="5 6" key="1">
    <citation type="submission" date="2019-03" db="EMBL/GenBank/DDBJ databases">
        <authorList>
            <person name="Nijsse B."/>
        </authorList>
    </citation>
    <scope>NUCLEOTIDE SEQUENCE [LARGE SCALE GENOMIC DNA]</scope>
    <source>
        <strain evidence="5">Desulfoluna butyratoxydans MSL71</strain>
    </source>
</reference>
<protein>
    <submittedName>
        <fullName evidence="5">Tyrosine kinase g-rich domain</fullName>
    </submittedName>
</protein>
<evidence type="ECO:0000313" key="6">
    <source>
        <dbReference type="Proteomes" id="UP000507962"/>
    </source>
</evidence>
<accession>A0A4V6YUD3</accession>
<keyword evidence="5" id="KW-0418">Kinase</keyword>
<gene>
    <name evidence="5" type="ORF">MSL71_20770</name>
</gene>
<dbReference type="Proteomes" id="UP000507962">
    <property type="component" value="Unassembled WGS sequence"/>
</dbReference>
<feature type="domain" description="DUF3496" evidence="3">
    <location>
        <begin position="178"/>
        <end position="262"/>
    </location>
</feature>
<keyword evidence="2" id="KW-0812">Transmembrane</keyword>
<dbReference type="Pfam" id="PF13807">
    <property type="entry name" value="GNVR"/>
    <property type="match status" value="1"/>
</dbReference>
<dbReference type="InterPro" id="IPR032807">
    <property type="entry name" value="GNVR"/>
</dbReference>
<dbReference type="RefSeq" id="WP_180139895.1">
    <property type="nucleotide sequence ID" value="NZ_CAADHO010000003.1"/>
</dbReference>
<organism evidence="5 6">
    <name type="scientific">Desulfoluna butyratoxydans</name>
    <dbReference type="NCBI Taxonomy" id="231438"/>
    <lineage>
        <taxon>Bacteria</taxon>
        <taxon>Pseudomonadati</taxon>
        <taxon>Thermodesulfobacteriota</taxon>
        <taxon>Desulfobacteria</taxon>
        <taxon>Desulfobacterales</taxon>
        <taxon>Desulfolunaceae</taxon>
        <taxon>Desulfoluna</taxon>
    </lineage>
</organism>
<dbReference type="EMBL" id="CAADHO010000003">
    <property type="protein sequence ID" value="VFQ44428.1"/>
    <property type="molecule type" value="Genomic_DNA"/>
</dbReference>
<feature type="coiled-coil region" evidence="1">
    <location>
        <begin position="317"/>
        <end position="351"/>
    </location>
</feature>
<dbReference type="InterPro" id="IPR021885">
    <property type="entry name" value="DUF3496"/>
</dbReference>
<keyword evidence="2" id="KW-1133">Transmembrane helix</keyword>
<feature type="transmembrane region" description="Helical" evidence="2">
    <location>
        <begin position="482"/>
        <end position="504"/>
    </location>
</feature>
<dbReference type="PANTHER" id="PTHR32309:SF13">
    <property type="entry name" value="FERRIC ENTEROBACTIN TRANSPORT PROTEIN FEPE"/>
    <property type="match status" value="1"/>
</dbReference>
<keyword evidence="6" id="KW-1185">Reference proteome</keyword>
<feature type="coiled-coil region" evidence="1">
    <location>
        <begin position="175"/>
        <end position="238"/>
    </location>
</feature>
<dbReference type="GO" id="GO:0004713">
    <property type="term" value="F:protein tyrosine kinase activity"/>
    <property type="evidence" value="ECO:0007669"/>
    <property type="project" value="TreeGrafter"/>
</dbReference>
<dbReference type="PANTHER" id="PTHR32309">
    <property type="entry name" value="TYROSINE-PROTEIN KINASE"/>
    <property type="match status" value="1"/>
</dbReference>